<reference evidence="2" key="1">
    <citation type="submission" date="2022-08" db="EMBL/GenBank/DDBJ databases">
        <authorList>
            <person name="Gutierrez-Valencia J."/>
        </authorList>
    </citation>
    <scope>NUCLEOTIDE SEQUENCE</scope>
</reference>
<keyword evidence="3" id="KW-1185">Reference proteome</keyword>
<evidence type="ECO:0000256" key="1">
    <source>
        <dbReference type="SAM" id="MobiDB-lite"/>
    </source>
</evidence>
<organism evidence="2 3">
    <name type="scientific">Linum tenue</name>
    <dbReference type="NCBI Taxonomy" id="586396"/>
    <lineage>
        <taxon>Eukaryota</taxon>
        <taxon>Viridiplantae</taxon>
        <taxon>Streptophyta</taxon>
        <taxon>Embryophyta</taxon>
        <taxon>Tracheophyta</taxon>
        <taxon>Spermatophyta</taxon>
        <taxon>Magnoliopsida</taxon>
        <taxon>eudicotyledons</taxon>
        <taxon>Gunneridae</taxon>
        <taxon>Pentapetalae</taxon>
        <taxon>rosids</taxon>
        <taxon>fabids</taxon>
        <taxon>Malpighiales</taxon>
        <taxon>Linaceae</taxon>
        <taxon>Linum</taxon>
    </lineage>
</organism>
<dbReference type="EMBL" id="CAMGYJ010000006">
    <property type="protein sequence ID" value="CAI0430485.1"/>
    <property type="molecule type" value="Genomic_DNA"/>
</dbReference>
<accession>A0AAV0LA30</accession>
<dbReference type="AlphaFoldDB" id="A0AAV0LA30"/>
<dbReference type="Proteomes" id="UP001154282">
    <property type="component" value="Unassembled WGS sequence"/>
</dbReference>
<protein>
    <submittedName>
        <fullName evidence="2">Uncharacterized protein</fullName>
    </submittedName>
</protein>
<gene>
    <name evidence="2" type="ORF">LITE_LOCUS22622</name>
</gene>
<sequence>MVTIRKKSKIGVGSRGNLDREDGSRGCYGDGDSQTWIMADEVRVRFKYQVLICNTTFIMTLNKCNFI</sequence>
<evidence type="ECO:0000313" key="2">
    <source>
        <dbReference type="EMBL" id="CAI0430485.1"/>
    </source>
</evidence>
<feature type="region of interest" description="Disordered" evidence="1">
    <location>
        <begin position="1"/>
        <end position="26"/>
    </location>
</feature>
<evidence type="ECO:0000313" key="3">
    <source>
        <dbReference type="Proteomes" id="UP001154282"/>
    </source>
</evidence>
<name>A0AAV0LA30_9ROSI</name>
<comment type="caution">
    <text evidence="2">The sequence shown here is derived from an EMBL/GenBank/DDBJ whole genome shotgun (WGS) entry which is preliminary data.</text>
</comment>
<proteinExistence type="predicted"/>